<name>A0A699HI10_TANCI</name>
<dbReference type="CDD" id="cd09272">
    <property type="entry name" value="RNase_HI_RT_Ty1"/>
    <property type="match status" value="1"/>
</dbReference>
<gene>
    <name evidence="2" type="ORF">Tci_392531</name>
</gene>
<reference evidence="2" key="1">
    <citation type="journal article" date="2019" name="Sci. Rep.">
        <title>Draft genome of Tanacetum cinerariifolium, the natural source of mosquito coil.</title>
        <authorList>
            <person name="Yamashiro T."/>
            <person name="Shiraishi A."/>
            <person name="Satake H."/>
            <person name="Nakayama K."/>
        </authorList>
    </citation>
    <scope>NUCLEOTIDE SEQUENCE</scope>
</reference>
<feature type="region of interest" description="Disordered" evidence="1">
    <location>
        <begin position="1"/>
        <end position="21"/>
    </location>
</feature>
<proteinExistence type="predicted"/>
<accession>A0A699HI10</accession>
<comment type="caution">
    <text evidence="2">The sequence shown here is derived from an EMBL/GenBank/DDBJ whole genome shotgun (WGS) entry which is preliminary data.</text>
</comment>
<feature type="compositionally biased region" description="Basic and acidic residues" evidence="1">
    <location>
        <begin position="8"/>
        <end position="20"/>
    </location>
</feature>
<dbReference type="AlphaFoldDB" id="A0A699HI10"/>
<evidence type="ECO:0000256" key="1">
    <source>
        <dbReference type="SAM" id="MobiDB-lite"/>
    </source>
</evidence>
<organism evidence="2">
    <name type="scientific">Tanacetum cinerariifolium</name>
    <name type="common">Dalmatian daisy</name>
    <name type="synonym">Chrysanthemum cinerariifolium</name>
    <dbReference type="NCBI Taxonomy" id="118510"/>
    <lineage>
        <taxon>Eukaryota</taxon>
        <taxon>Viridiplantae</taxon>
        <taxon>Streptophyta</taxon>
        <taxon>Embryophyta</taxon>
        <taxon>Tracheophyta</taxon>
        <taxon>Spermatophyta</taxon>
        <taxon>Magnoliopsida</taxon>
        <taxon>eudicotyledons</taxon>
        <taxon>Gunneridae</taxon>
        <taxon>Pentapetalae</taxon>
        <taxon>asterids</taxon>
        <taxon>campanulids</taxon>
        <taxon>Asterales</taxon>
        <taxon>Asteraceae</taxon>
        <taxon>Asteroideae</taxon>
        <taxon>Anthemideae</taxon>
        <taxon>Anthemidinae</taxon>
        <taxon>Tanacetum</taxon>
    </lineage>
</organism>
<protein>
    <submittedName>
        <fullName evidence="2">Zinc finger, CCHC-type</fullName>
    </submittedName>
</protein>
<evidence type="ECO:0000313" key="2">
    <source>
        <dbReference type="EMBL" id="GEY20557.1"/>
    </source>
</evidence>
<feature type="non-terminal residue" evidence="2">
    <location>
        <position position="1"/>
    </location>
</feature>
<sequence length="153" mass="17118">LLAPYSSLRDKDLQESKDPHCAPLQGQEAAPLLAGVPLPGQRTKRFRTTHVVLAAAGKEAEWLRNLIHKIPIWPKPIAPISIRCDSALTTARAYSQIYNEKSRHLGVRHSMVGELIRNGVISIEFVQTQHKLVDHLTKGLARDLVQDLKRPPM</sequence>
<dbReference type="EMBL" id="BKCJ010159805">
    <property type="protein sequence ID" value="GEY20557.1"/>
    <property type="molecule type" value="Genomic_DNA"/>
</dbReference>